<protein>
    <recommendedName>
        <fullName evidence="2">Type II secretion system protein H</fullName>
    </recommendedName>
    <alternativeName>
        <fullName evidence="10">General secretion pathway protein H</fullName>
    </alternativeName>
</protein>
<sequence length="151" mass="16335">MPYKARKRVKNGKTAAGFTVLELVLTVSLFALLLSFALPPLTRFAERTSLESTASLLAQCLRLARVEALKRGGCVSIFFGQDFFALYYPDGSTASFSLPQGVAVSYTSFPGQRLFFFPSGVPASGGSVTLESGGNRLRLFITPVTARVRLE</sequence>
<dbReference type="InterPro" id="IPR045584">
    <property type="entry name" value="Pilin-like"/>
</dbReference>
<proteinExistence type="inferred from homology"/>
<keyword evidence="6" id="KW-0812">Transmembrane</keyword>
<dbReference type="SUPFAM" id="SSF54523">
    <property type="entry name" value="Pili subunits"/>
    <property type="match status" value="1"/>
</dbReference>
<dbReference type="RefSeq" id="WP_369017498.1">
    <property type="nucleotide sequence ID" value="NZ_CP121689.1"/>
</dbReference>
<evidence type="ECO:0000256" key="9">
    <source>
        <dbReference type="ARBA" id="ARBA00025772"/>
    </source>
</evidence>
<keyword evidence="13" id="KW-1185">Reference proteome</keyword>
<accession>A0ABZ2YB08</accession>
<evidence type="ECO:0000256" key="7">
    <source>
        <dbReference type="ARBA" id="ARBA00022989"/>
    </source>
</evidence>
<dbReference type="InterPro" id="IPR022346">
    <property type="entry name" value="T2SS_GspH"/>
</dbReference>
<dbReference type="Pfam" id="PF12019">
    <property type="entry name" value="GspH"/>
    <property type="match status" value="1"/>
</dbReference>
<evidence type="ECO:0000256" key="5">
    <source>
        <dbReference type="ARBA" id="ARBA00022519"/>
    </source>
</evidence>
<keyword evidence="7" id="KW-1133">Transmembrane helix</keyword>
<keyword evidence="5" id="KW-0997">Cell inner membrane</keyword>
<evidence type="ECO:0000256" key="1">
    <source>
        <dbReference type="ARBA" id="ARBA00004377"/>
    </source>
</evidence>
<evidence type="ECO:0000256" key="6">
    <source>
        <dbReference type="ARBA" id="ARBA00022692"/>
    </source>
</evidence>
<organism evidence="12 13">
    <name type="scientific">Thermatribacter velox</name>
    <dbReference type="NCBI Taxonomy" id="3039681"/>
    <lineage>
        <taxon>Bacteria</taxon>
        <taxon>Pseudomonadati</taxon>
        <taxon>Atribacterota</taxon>
        <taxon>Atribacteria</taxon>
        <taxon>Atribacterales</taxon>
        <taxon>Thermatribacteraceae</taxon>
        <taxon>Thermatribacter</taxon>
    </lineage>
</organism>
<comment type="similarity">
    <text evidence="9">Belongs to the GSP H family.</text>
</comment>
<evidence type="ECO:0000313" key="13">
    <source>
        <dbReference type="Proteomes" id="UP001461341"/>
    </source>
</evidence>
<evidence type="ECO:0000256" key="8">
    <source>
        <dbReference type="ARBA" id="ARBA00023136"/>
    </source>
</evidence>
<evidence type="ECO:0000256" key="2">
    <source>
        <dbReference type="ARBA" id="ARBA00021549"/>
    </source>
</evidence>
<dbReference type="EMBL" id="CP121689">
    <property type="protein sequence ID" value="WZL75351.1"/>
    <property type="molecule type" value="Genomic_DNA"/>
</dbReference>
<keyword evidence="8" id="KW-0472">Membrane</keyword>
<evidence type="ECO:0000256" key="3">
    <source>
        <dbReference type="ARBA" id="ARBA00022475"/>
    </source>
</evidence>
<keyword evidence="4" id="KW-0488">Methylation</keyword>
<evidence type="ECO:0000256" key="4">
    <source>
        <dbReference type="ARBA" id="ARBA00022481"/>
    </source>
</evidence>
<feature type="domain" description="General secretion pathway GspH" evidence="11">
    <location>
        <begin position="54"/>
        <end position="140"/>
    </location>
</feature>
<evidence type="ECO:0000256" key="10">
    <source>
        <dbReference type="ARBA" id="ARBA00030775"/>
    </source>
</evidence>
<name>A0ABZ2YB08_9BACT</name>
<dbReference type="Proteomes" id="UP001461341">
    <property type="component" value="Chromosome"/>
</dbReference>
<evidence type="ECO:0000259" key="11">
    <source>
        <dbReference type="Pfam" id="PF12019"/>
    </source>
</evidence>
<evidence type="ECO:0000313" key="12">
    <source>
        <dbReference type="EMBL" id="WZL75351.1"/>
    </source>
</evidence>
<gene>
    <name evidence="12" type="ORF">QBE54_07055</name>
</gene>
<comment type="subcellular location">
    <subcellularLocation>
        <location evidence="1">Cell inner membrane</location>
        <topology evidence="1">Single-pass membrane protein</topology>
    </subcellularLocation>
</comment>
<keyword evidence="3" id="KW-1003">Cell membrane</keyword>
<reference evidence="12 13" key="1">
    <citation type="submission" date="2023-03" db="EMBL/GenBank/DDBJ databases">
        <title>Novel Species.</title>
        <authorList>
            <person name="Ma S."/>
        </authorList>
    </citation>
    <scope>NUCLEOTIDE SEQUENCE [LARGE SCALE GENOMIC DNA]</scope>
    <source>
        <strain evidence="12 13">B11</strain>
    </source>
</reference>